<dbReference type="AlphaFoldDB" id="A0A9D3WYS4"/>
<evidence type="ECO:0000313" key="1">
    <source>
        <dbReference type="EMBL" id="KAH1170542.1"/>
    </source>
</evidence>
<proteinExistence type="predicted"/>
<reference evidence="1" key="1">
    <citation type="submission" date="2021-09" db="EMBL/GenBank/DDBJ databases">
        <title>The genome of Mauremys mutica provides insights into the evolution of semi-aquatic lifestyle.</title>
        <authorList>
            <person name="Gong S."/>
            <person name="Gao Y."/>
        </authorList>
    </citation>
    <scope>NUCLEOTIDE SEQUENCE</scope>
    <source>
        <strain evidence="1">MM-2020</strain>
        <tissue evidence="1">Muscle</tissue>
    </source>
</reference>
<name>A0A9D3WYS4_9SAUR</name>
<dbReference type="Proteomes" id="UP000827986">
    <property type="component" value="Unassembled WGS sequence"/>
</dbReference>
<evidence type="ECO:0000313" key="2">
    <source>
        <dbReference type="Proteomes" id="UP000827986"/>
    </source>
</evidence>
<gene>
    <name evidence="1" type="ORF">KIL84_006160</name>
</gene>
<accession>A0A9D3WYS4</accession>
<dbReference type="EMBL" id="JAHDVG010000483">
    <property type="protein sequence ID" value="KAH1170542.1"/>
    <property type="molecule type" value="Genomic_DNA"/>
</dbReference>
<sequence>MSHMAVEIIQRKTKPATFPGSALEHQGSAAALLHALALKVLVSSVTTQSCYRYMGCWGHCLITEMKDPSKSAAFLFLYLEPSAQIISLFDLFPFYSDLELAHR</sequence>
<keyword evidence="2" id="KW-1185">Reference proteome</keyword>
<organism evidence="1 2">
    <name type="scientific">Mauremys mutica</name>
    <name type="common">yellowpond turtle</name>
    <dbReference type="NCBI Taxonomy" id="74926"/>
    <lineage>
        <taxon>Eukaryota</taxon>
        <taxon>Metazoa</taxon>
        <taxon>Chordata</taxon>
        <taxon>Craniata</taxon>
        <taxon>Vertebrata</taxon>
        <taxon>Euteleostomi</taxon>
        <taxon>Archelosauria</taxon>
        <taxon>Testudinata</taxon>
        <taxon>Testudines</taxon>
        <taxon>Cryptodira</taxon>
        <taxon>Durocryptodira</taxon>
        <taxon>Testudinoidea</taxon>
        <taxon>Geoemydidae</taxon>
        <taxon>Geoemydinae</taxon>
        <taxon>Mauremys</taxon>
    </lineage>
</organism>
<protein>
    <submittedName>
        <fullName evidence="1">Uncharacterized protein</fullName>
    </submittedName>
</protein>
<comment type="caution">
    <text evidence="1">The sequence shown here is derived from an EMBL/GenBank/DDBJ whole genome shotgun (WGS) entry which is preliminary data.</text>
</comment>